<name>A0A6M5YJT1_9BACT</name>
<evidence type="ECO:0000256" key="3">
    <source>
        <dbReference type="ARBA" id="ARBA00022679"/>
    </source>
</evidence>
<keyword evidence="10 11" id="KW-0472">Membrane</keyword>
<keyword evidence="5" id="KW-0547">Nucleotide-binding</keyword>
<dbReference type="AlphaFoldDB" id="A0A6M5YJT1"/>
<dbReference type="InterPro" id="IPR013767">
    <property type="entry name" value="PAS_fold"/>
</dbReference>
<protein>
    <recommendedName>
        <fullName evidence="12">PAS domain-containing protein</fullName>
    </recommendedName>
</protein>
<evidence type="ECO:0000256" key="8">
    <source>
        <dbReference type="ARBA" id="ARBA00022989"/>
    </source>
</evidence>
<dbReference type="GO" id="GO:0016301">
    <property type="term" value="F:kinase activity"/>
    <property type="evidence" value="ECO:0007669"/>
    <property type="project" value="UniProtKB-KW"/>
</dbReference>
<proteinExistence type="predicted"/>
<dbReference type="Pfam" id="PF00989">
    <property type="entry name" value="PAS"/>
    <property type="match status" value="1"/>
</dbReference>
<reference evidence="14" key="1">
    <citation type="submission" date="2020-05" db="EMBL/GenBank/DDBJ databases">
        <title>Frigoriglobus tundricola gen. nov., sp. nov., a psychrotolerant cellulolytic planctomycete of the family Gemmataceae with two divergent copies of 16S rRNA gene.</title>
        <authorList>
            <person name="Kulichevskaya I.S."/>
            <person name="Ivanova A.A."/>
            <person name="Naumoff D.G."/>
            <person name="Beletsky A.V."/>
            <person name="Rijpstra W.I.C."/>
            <person name="Sinninghe Damste J.S."/>
            <person name="Mardanov A.V."/>
            <person name="Ravin N.V."/>
            <person name="Dedysh S.N."/>
        </authorList>
    </citation>
    <scope>NUCLEOTIDE SEQUENCE [LARGE SCALE GENOMIC DNA]</scope>
    <source>
        <strain evidence="14">PL17</strain>
    </source>
</reference>
<keyword evidence="8 11" id="KW-1133">Transmembrane helix</keyword>
<keyword evidence="6" id="KW-0418">Kinase</keyword>
<accession>A0A6M5YJT1</accession>
<dbReference type="KEGG" id="ftj:FTUN_1043"/>
<dbReference type="InterPro" id="IPR035965">
    <property type="entry name" value="PAS-like_dom_sf"/>
</dbReference>
<gene>
    <name evidence="13" type="ORF">FTUN_1043</name>
</gene>
<dbReference type="Pfam" id="PF13493">
    <property type="entry name" value="DUF4118"/>
    <property type="match status" value="1"/>
</dbReference>
<feature type="transmembrane region" description="Helical" evidence="11">
    <location>
        <begin position="57"/>
        <end position="76"/>
    </location>
</feature>
<dbReference type="InterPro" id="IPR000014">
    <property type="entry name" value="PAS"/>
</dbReference>
<sequence length="267" mass="28613">MPSAAVVRPWVEQATPGLIVLAAVSAATVLAHLPFFAGVGFPLFILFIGLIGREYGFRYALVATVLSAGVIDYYFLAPIHSLQIDSDVDLRGLCVFALIAVAICWLVARETSGASGVERERLLYPLPFAQKLERSAQCLDALLANTKRVAAFTLDAGGRITQWSLGAEEYTGVSTQAVVGKTLAAVYLPTADAQQVVARLDAAVRDEERAEVSLAVRRADRTCPIIRAHVFPLWQAAALSVFLGSPEVEDMGAVELGGYLILLNPDV</sequence>
<keyword evidence="3" id="KW-0808">Transferase</keyword>
<dbReference type="InterPro" id="IPR038318">
    <property type="entry name" value="KdpD_sf"/>
</dbReference>
<evidence type="ECO:0000259" key="12">
    <source>
        <dbReference type="PROSITE" id="PS50112"/>
    </source>
</evidence>
<organism evidence="13 14">
    <name type="scientific">Frigoriglobus tundricola</name>
    <dbReference type="NCBI Taxonomy" id="2774151"/>
    <lineage>
        <taxon>Bacteria</taxon>
        <taxon>Pseudomonadati</taxon>
        <taxon>Planctomycetota</taxon>
        <taxon>Planctomycetia</taxon>
        <taxon>Gemmatales</taxon>
        <taxon>Gemmataceae</taxon>
        <taxon>Frigoriglobus</taxon>
    </lineage>
</organism>
<dbReference type="Gene3D" id="3.30.450.20">
    <property type="entry name" value="PAS domain"/>
    <property type="match status" value="1"/>
</dbReference>
<dbReference type="NCBIfam" id="TIGR00229">
    <property type="entry name" value="sensory_box"/>
    <property type="match status" value="1"/>
</dbReference>
<evidence type="ECO:0000256" key="6">
    <source>
        <dbReference type="ARBA" id="ARBA00022777"/>
    </source>
</evidence>
<evidence type="ECO:0000256" key="2">
    <source>
        <dbReference type="ARBA" id="ARBA00022553"/>
    </source>
</evidence>
<evidence type="ECO:0000256" key="9">
    <source>
        <dbReference type="ARBA" id="ARBA00023012"/>
    </source>
</evidence>
<feature type="transmembrane region" description="Helical" evidence="11">
    <location>
        <begin position="18"/>
        <end position="51"/>
    </location>
</feature>
<dbReference type="EMBL" id="CP053452">
    <property type="protein sequence ID" value="QJW93536.1"/>
    <property type="molecule type" value="Genomic_DNA"/>
</dbReference>
<keyword evidence="14" id="KW-1185">Reference proteome</keyword>
<evidence type="ECO:0000256" key="10">
    <source>
        <dbReference type="ARBA" id="ARBA00023136"/>
    </source>
</evidence>
<evidence type="ECO:0000256" key="11">
    <source>
        <dbReference type="SAM" id="Phobius"/>
    </source>
</evidence>
<feature type="transmembrane region" description="Helical" evidence="11">
    <location>
        <begin position="88"/>
        <end position="108"/>
    </location>
</feature>
<dbReference type="CDD" id="cd00130">
    <property type="entry name" value="PAS"/>
    <property type="match status" value="1"/>
</dbReference>
<evidence type="ECO:0000256" key="4">
    <source>
        <dbReference type="ARBA" id="ARBA00022692"/>
    </source>
</evidence>
<dbReference type="Gene3D" id="1.20.120.620">
    <property type="entry name" value="Backbone structure of the membrane domain of e. Coli histidine kinase receptor kdpd"/>
    <property type="match status" value="1"/>
</dbReference>
<keyword evidence="2" id="KW-0597">Phosphoprotein</keyword>
<evidence type="ECO:0000313" key="13">
    <source>
        <dbReference type="EMBL" id="QJW93536.1"/>
    </source>
</evidence>
<dbReference type="GO" id="GO:0000160">
    <property type="term" value="P:phosphorelay signal transduction system"/>
    <property type="evidence" value="ECO:0007669"/>
    <property type="project" value="UniProtKB-KW"/>
</dbReference>
<evidence type="ECO:0000256" key="7">
    <source>
        <dbReference type="ARBA" id="ARBA00022840"/>
    </source>
</evidence>
<evidence type="ECO:0000256" key="1">
    <source>
        <dbReference type="ARBA" id="ARBA00004141"/>
    </source>
</evidence>
<evidence type="ECO:0000313" key="14">
    <source>
        <dbReference type="Proteomes" id="UP000503447"/>
    </source>
</evidence>
<comment type="subcellular location">
    <subcellularLocation>
        <location evidence="1">Membrane</location>
        <topology evidence="1">Multi-pass membrane protein</topology>
    </subcellularLocation>
</comment>
<dbReference type="InterPro" id="IPR025201">
    <property type="entry name" value="KdpD_TM"/>
</dbReference>
<dbReference type="PROSITE" id="PS50112">
    <property type="entry name" value="PAS"/>
    <property type="match status" value="1"/>
</dbReference>
<dbReference type="GO" id="GO:0006355">
    <property type="term" value="P:regulation of DNA-templated transcription"/>
    <property type="evidence" value="ECO:0007669"/>
    <property type="project" value="InterPro"/>
</dbReference>
<keyword evidence="4 11" id="KW-0812">Transmembrane</keyword>
<feature type="domain" description="PAS" evidence="12">
    <location>
        <begin position="152"/>
        <end position="207"/>
    </location>
</feature>
<dbReference type="Proteomes" id="UP000503447">
    <property type="component" value="Chromosome"/>
</dbReference>
<dbReference type="GO" id="GO:0005524">
    <property type="term" value="F:ATP binding"/>
    <property type="evidence" value="ECO:0007669"/>
    <property type="project" value="UniProtKB-KW"/>
</dbReference>
<dbReference type="RefSeq" id="WP_171469707.1">
    <property type="nucleotide sequence ID" value="NZ_CP053452.2"/>
</dbReference>
<dbReference type="SUPFAM" id="SSF55785">
    <property type="entry name" value="PYP-like sensor domain (PAS domain)"/>
    <property type="match status" value="1"/>
</dbReference>
<dbReference type="GO" id="GO:0016020">
    <property type="term" value="C:membrane"/>
    <property type="evidence" value="ECO:0007669"/>
    <property type="project" value="UniProtKB-SubCell"/>
</dbReference>
<keyword evidence="7" id="KW-0067">ATP-binding</keyword>
<keyword evidence="9" id="KW-0902">Two-component regulatory system</keyword>
<evidence type="ECO:0000256" key="5">
    <source>
        <dbReference type="ARBA" id="ARBA00022741"/>
    </source>
</evidence>